<dbReference type="InterPro" id="IPR029058">
    <property type="entry name" value="AB_hydrolase_fold"/>
</dbReference>
<keyword evidence="2" id="KW-1185">Reference proteome</keyword>
<accession>A0ABR9GAS6</accession>
<dbReference type="Gene3D" id="3.40.50.1820">
    <property type="entry name" value="alpha/beta hydrolase"/>
    <property type="match status" value="1"/>
</dbReference>
<evidence type="ECO:0000313" key="2">
    <source>
        <dbReference type="Proteomes" id="UP000651010"/>
    </source>
</evidence>
<gene>
    <name evidence="1" type="ORF">IGX34_12055</name>
</gene>
<dbReference type="Proteomes" id="UP000651010">
    <property type="component" value="Unassembled WGS sequence"/>
</dbReference>
<name>A0ABR9GAS6_9GAMM</name>
<proteinExistence type="predicted"/>
<evidence type="ECO:0008006" key="3">
    <source>
        <dbReference type="Google" id="ProtNLM"/>
    </source>
</evidence>
<comment type="caution">
    <text evidence="1">The sequence shown here is derived from an EMBL/GenBank/DDBJ whole genome shotgun (WGS) entry which is preliminary data.</text>
</comment>
<organism evidence="1 2">
    <name type="scientific">Dyella acidiphila</name>
    <dbReference type="NCBI Taxonomy" id="2775866"/>
    <lineage>
        <taxon>Bacteria</taxon>
        <taxon>Pseudomonadati</taxon>
        <taxon>Pseudomonadota</taxon>
        <taxon>Gammaproteobacteria</taxon>
        <taxon>Lysobacterales</taxon>
        <taxon>Rhodanobacteraceae</taxon>
        <taxon>Dyella</taxon>
    </lineage>
</organism>
<dbReference type="SUPFAM" id="SSF53474">
    <property type="entry name" value="alpha/beta-Hydrolases"/>
    <property type="match status" value="1"/>
</dbReference>
<protein>
    <recommendedName>
        <fullName evidence="3">Alpha/beta hydrolase</fullName>
    </recommendedName>
</protein>
<reference evidence="1 2" key="1">
    <citation type="submission" date="2020-09" db="EMBL/GenBank/DDBJ databases">
        <title>Dyella sp. 7MK23 isolated from forest soil.</title>
        <authorList>
            <person name="Fu J."/>
        </authorList>
    </citation>
    <scope>NUCLEOTIDE SEQUENCE [LARGE SCALE GENOMIC DNA]</scope>
    <source>
        <strain evidence="1 2">7MK23</strain>
    </source>
</reference>
<dbReference type="EMBL" id="JACZZA010000007">
    <property type="protein sequence ID" value="MBE1161123.1"/>
    <property type="molecule type" value="Genomic_DNA"/>
</dbReference>
<sequence>MVFGLAVSIGIGLAPVRAAELQPGTHAGTLQGALYRIDIPDHWNGDLVMLMHGYQPVGAKITTPMRAAEPTSVLLKLGYAVAQSQYASQGWAVDDAIVDNERLRHYFEHNLAHPKHTYVYGFSLGGLETLATIERYPHIYSGALVTCGVAVSTADIIADGALTPLVAFDALIPGVLPDLTAPDAPAFIPPEVFDKALQAHPQQAAILEQRLQERPGTLSLSLYYMVLRELEKRAGGMPVDNRNTVYQGFGDDADFNRKVHRYAGSPAAMAYVQRNATLTGHIAVPLVMQWNSFDQTVPARFHDGYPKLVHAAGDDKLLTVLPPVGDGHCNFTDAQTEAAFTTLVSKATAGEPEYRHGSGHLPVESNIR</sequence>
<evidence type="ECO:0000313" key="1">
    <source>
        <dbReference type="EMBL" id="MBE1161123.1"/>
    </source>
</evidence>